<sequence>MNYLPVLKSLSGLLALHQYLLKIYHKHLCLILNMITQGLQHKLSTEEYRELSSGFNTKNHRFKVRANNGQDIINTTL</sequence>
<dbReference type="EMBL" id="MJMG01000004">
    <property type="protein sequence ID" value="OEY86833.1"/>
    <property type="molecule type" value="Genomic_DNA"/>
</dbReference>
<name>A0A1E7QK59_WOLPI</name>
<evidence type="ECO:0000313" key="1">
    <source>
        <dbReference type="EMBL" id="OEY86833.1"/>
    </source>
</evidence>
<organism evidence="1 2">
    <name type="scientific">Wolbachia pipientis</name>
    <dbReference type="NCBI Taxonomy" id="955"/>
    <lineage>
        <taxon>Bacteria</taxon>
        <taxon>Pseudomonadati</taxon>
        <taxon>Pseudomonadota</taxon>
        <taxon>Alphaproteobacteria</taxon>
        <taxon>Rickettsiales</taxon>
        <taxon>Anaplasmataceae</taxon>
        <taxon>Wolbachieae</taxon>
        <taxon>Wolbachia</taxon>
    </lineage>
</organism>
<dbReference type="RefSeq" id="WP_070064912.1">
    <property type="nucleotide sequence ID" value="NZ_MJMG01000004.1"/>
</dbReference>
<keyword evidence="2" id="KW-1185">Reference proteome</keyword>
<protein>
    <submittedName>
        <fullName evidence="1">Uncharacterized protein</fullName>
    </submittedName>
</protein>
<evidence type="ECO:0000313" key="2">
    <source>
        <dbReference type="Proteomes" id="UP000175679"/>
    </source>
</evidence>
<reference evidence="1 2" key="1">
    <citation type="submission" date="2016-09" db="EMBL/GenBank/DDBJ databases">
        <title>Genomic evidence for plant-parasitic nematodes as the earliest Wolbachia hosts.</title>
        <authorList>
            <person name="Brown A.M."/>
            <person name="Wasala S.K."/>
            <person name="Howe D.K."/>
            <person name="Peetz A.B."/>
            <person name="Zasada I.A."/>
            <person name="Denver D.R."/>
        </authorList>
    </citation>
    <scope>NUCLEOTIDE SEQUENCE [LARGE SCALE GENOMIC DNA]</scope>
    <source>
        <strain evidence="2">wPpe</strain>
    </source>
</reference>
<gene>
    <name evidence="1" type="ORF">BIY23_04755</name>
</gene>
<dbReference type="AlphaFoldDB" id="A0A1E7QK59"/>
<accession>A0A1E7QK59</accession>
<dbReference type="Proteomes" id="UP000175679">
    <property type="component" value="Unassembled WGS sequence"/>
</dbReference>
<comment type="caution">
    <text evidence="1">The sequence shown here is derived from an EMBL/GenBank/DDBJ whole genome shotgun (WGS) entry which is preliminary data.</text>
</comment>
<proteinExistence type="predicted"/>